<evidence type="ECO:0000313" key="10">
    <source>
        <dbReference type="Proteomes" id="UP000013201"/>
    </source>
</evidence>
<comment type="caution">
    <text evidence="9">The sequence shown here is derived from an EMBL/GenBank/DDBJ whole genome shotgun (WGS) entry which is preliminary data.</text>
</comment>
<reference evidence="10" key="2">
    <citation type="submission" date="2013-04" db="EMBL/GenBank/DDBJ databases">
        <title>Bisphenol A degrading Sphingobium sp. strain BiD32.</title>
        <authorList>
            <person name="Nielsen J.L."/>
            <person name="Zhou N.A."/>
            <person name="Kjeldal H."/>
        </authorList>
    </citation>
    <scope>NUCLEOTIDE SEQUENCE [LARGE SCALE GENOMIC DNA]</scope>
    <source>
        <strain evidence="10">BiD32</strain>
    </source>
</reference>
<keyword evidence="5 8" id="KW-0812">Transmembrane</keyword>
<feature type="transmembrane region" description="Helical" evidence="8">
    <location>
        <begin position="78"/>
        <end position="99"/>
    </location>
</feature>
<dbReference type="GO" id="GO:0009103">
    <property type="term" value="P:lipopolysaccharide biosynthetic process"/>
    <property type="evidence" value="ECO:0007669"/>
    <property type="project" value="UniProtKB-ARBA"/>
</dbReference>
<dbReference type="InterPro" id="IPR050297">
    <property type="entry name" value="LipidA_mod_glycosyltrf_83"/>
</dbReference>
<evidence type="ECO:0000313" key="9">
    <source>
        <dbReference type="EMBL" id="CCW16477.1"/>
    </source>
</evidence>
<dbReference type="Proteomes" id="UP000013201">
    <property type="component" value="Unassembled WGS sequence"/>
</dbReference>
<keyword evidence="2" id="KW-1003">Cell membrane</keyword>
<dbReference type="AlphaFoldDB" id="N1MLI4"/>
<dbReference type="PANTHER" id="PTHR33908:SF11">
    <property type="entry name" value="MEMBRANE PROTEIN"/>
    <property type="match status" value="1"/>
</dbReference>
<evidence type="ECO:0000256" key="4">
    <source>
        <dbReference type="ARBA" id="ARBA00022679"/>
    </source>
</evidence>
<feature type="transmembrane region" description="Helical" evidence="8">
    <location>
        <begin position="259"/>
        <end position="280"/>
    </location>
</feature>
<feature type="transmembrane region" description="Helical" evidence="8">
    <location>
        <begin position="159"/>
        <end position="188"/>
    </location>
</feature>
<organism evidence="9 10">
    <name type="scientific">Sphingobium indicum BiD32</name>
    <dbReference type="NCBI Taxonomy" id="1301087"/>
    <lineage>
        <taxon>Bacteria</taxon>
        <taxon>Pseudomonadati</taxon>
        <taxon>Pseudomonadota</taxon>
        <taxon>Alphaproteobacteria</taxon>
        <taxon>Sphingomonadales</taxon>
        <taxon>Sphingomonadaceae</taxon>
        <taxon>Sphingobium</taxon>
    </lineage>
</organism>
<proteinExistence type="predicted"/>
<evidence type="ECO:0000256" key="8">
    <source>
        <dbReference type="SAM" id="Phobius"/>
    </source>
</evidence>
<evidence type="ECO:0000256" key="1">
    <source>
        <dbReference type="ARBA" id="ARBA00004651"/>
    </source>
</evidence>
<keyword evidence="7 8" id="KW-0472">Membrane</keyword>
<reference evidence="9 10" key="1">
    <citation type="submission" date="2013-03" db="EMBL/GenBank/DDBJ databases">
        <authorList>
            <person name="Le V."/>
        </authorList>
    </citation>
    <scope>NUCLEOTIDE SEQUENCE [LARGE SCALE GENOMIC DNA]</scope>
    <source>
        <strain evidence="9 10">BiD32</strain>
    </source>
</reference>
<name>N1MLI4_9SPHN</name>
<keyword evidence="3" id="KW-0328">Glycosyltransferase</keyword>
<gene>
    <name evidence="9" type="ORF">EBBID32_8130</name>
</gene>
<evidence type="ECO:0000256" key="2">
    <source>
        <dbReference type="ARBA" id="ARBA00022475"/>
    </source>
</evidence>
<accession>N1MLI4</accession>
<feature type="transmembrane region" description="Helical" evidence="8">
    <location>
        <begin position="335"/>
        <end position="357"/>
    </location>
</feature>
<keyword evidence="10" id="KW-1185">Reference proteome</keyword>
<feature type="transmembrane region" description="Helical" evidence="8">
    <location>
        <begin position="200"/>
        <end position="221"/>
    </location>
</feature>
<evidence type="ECO:0000256" key="3">
    <source>
        <dbReference type="ARBA" id="ARBA00022676"/>
    </source>
</evidence>
<comment type="subcellular location">
    <subcellularLocation>
        <location evidence="1">Cell membrane</location>
        <topology evidence="1">Multi-pass membrane protein</topology>
    </subcellularLocation>
</comment>
<dbReference type="EMBL" id="CAVK010000039">
    <property type="protein sequence ID" value="CCW16477.1"/>
    <property type="molecule type" value="Genomic_DNA"/>
</dbReference>
<evidence type="ECO:0000256" key="5">
    <source>
        <dbReference type="ARBA" id="ARBA00022692"/>
    </source>
</evidence>
<dbReference type="GO" id="GO:0016763">
    <property type="term" value="F:pentosyltransferase activity"/>
    <property type="evidence" value="ECO:0007669"/>
    <property type="project" value="TreeGrafter"/>
</dbReference>
<protein>
    <recommendedName>
        <fullName evidence="11">Glycosyltransferase RgtA/B/C/D-like domain-containing protein</fullName>
    </recommendedName>
</protein>
<dbReference type="GO" id="GO:0005886">
    <property type="term" value="C:plasma membrane"/>
    <property type="evidence" value="ECO:0007669"/>
    <property type="project" value="UniProtKB-SubCell"/>
</dbReference>
<feature type="transmembrane region" description="Helical" evidence="8">
    <location>
        <begin position="292"/>
        <end position="315"/>
    </location>
</feature>
<dbReference type="PANTHER" id="PTHR33908">
    <property type="entry name" value="MANNOSYLTRANSFERASE YKCB-RELATED"/>
    <property type="match status" value="1"/>
</dbReference>
<evidence type="ECO:0008006" key="11">
    <source>
        <dbReference type="Google" id="ProtNLM"/>
    </source>
</evidence>
<keyword evidence="4" id="KW-0808">Transferase</keyword>
<sequence length="499" mass="52764">MMTKAVRIPPLYIFLLLLAVLLGIAALRPIDHDEGQYVAAVALMRLGLPYRDFAYLQTPLQPLLFAPLAWLCEGWLFLTLRAVNALCAAGAAALLYRAVCSAGGSARSAGIAAMALVTSHACLFAATVARNDALPLLLHMAGLALLIDALGTARRPQFFMLAGLLLGAAASAKISYGLPAAAIGLFALLNMRRIGPMGVLLALAVGGVAGGLPTLILWAIAPDAAWFGIIDYSLKAPLEWQMLNERAYMVETPLSALRLLRFLGQGSALLALVVIGVSLLRRSGKSSMTTGLLDYVILAGLIAAWLPRPIYVQYLVPLLPALFLRFGLLLDDLRWSRAAAIAALMLCMAAGMAETAIRIAPNIARVHSPILSATYDAHAIGRSVRAAGIKGPIVSLAPERVVDSGISLDPRFAAGPFLYRTHDLLTPAQQAAFHVLNGASVADGLTRHLPAVIVTGQESAPAPANPHGLDSLLVAWAVAHDYRILSLPSGEGALYLRQE</sequence>
<keyword evidence="6 8" id="KW-1133">Transmembrane helix</keyword>
<evidence type="ECO:0000256" key="7">
    <source>
        <dbReference type="ARBA" id="ARBA00023136"/>
    </source>
</evidence>
<feature type="transmembrane region" description="Helical" evidence="8">
    <location>
        <begin position="111"/>
        <end position="129"/>
    </location>
</feature>
<evidence type="ECO:0000256" key="6">
    <source>
        <dbReference type="ARBA" id="ARBA00022989"/>
    </source>
</evidence>